<dbReference type="GO" id="GO:0005109">
    <property type="term" value="F:frizzled binding"/>
    <property type="evidence" value="ECO:0007669"/>
    <property type="project" value="TreeGrafter"/>
</dbReference>
<dbReference type="InterPro" id="IPR043158">
    <property type="entry name" value="Wnt_C"/>
</dbReference>
<name>A0AAW0USJ2_SCYPA</name>
<feature type="region of interest" description="Disordered" evidence="10">
    <location>
        <begin position="78"/>
        <end position="116"/>
    </location>
</feature>
<dbReference type="AlphaFoldDB" id="A0AAW0USJ2"/>
<keyword evidence="4" id="KW-0964">Secreted</keyword>
<comment type="function">
    <text evidence="9">Ligand for members of the frizzled family of seven transmembrane receptors.</text>
</comment>
<comment type="similarity">
    <text evidence="2 9">Belongs to the Wnt family.</text>
</comment>
<keyword evidence="8" id="KW-0449">Lipoprotein</keyword>
<dbReference type="PANTHER" id="PTHR12027:SF81">
    <property type="entry name" value="WNT INHIBITOR OF DORSAL PROTEIN"/>
    <property type="match status" value="1"/>
</dbReference>
<dbReference type="PRINTS" id="PR01349">
    <property type="entry name" value="WNTPROTEIN"/>
</dbReference>
<dbReference type="PROSITE" id="PS00246">
    <property type="entry name" value="WNT1"/>
    <property type="match status" value="1"/>
</dbReference>
<keyword evidence="7" id="KW-1015">Disulfide bond</keyword>
<keyword evidence="3 9" id="KW-0217">Developmental protein</keyword>
<evidence type="ECO:0000256" key="3">
    <source>
        <dbReference type="ARBA" id="ARBA00022473"/>
    </source>
</evidence>
<evidence type="ECO:0000256" key="8">
    <source>
        <dbReference type="ARBA" id="ARBA00023288"/>
    </source>
</evidence>
<dbReference type="EMBL" id="JARAKH010000007">
    <property type="protein sequence ID" value="KAK8403093.1"/>
    <property type="molecule type" value="Genomic_DNA"/>
</dbReference>
<dbReference type="GO" id="GO:0030182">
    <property type="term" value="P:neuron differentiation"/>
    <property type="evidence" value="ECO:0007669"/>
    <property type="project" value="TreeGrafter"/>
</dbReference>
<proteinExistence type="inferred from homology"/>
<gene>
    <name evidence="11" type="ORF">O3P69_000952</name>
</gene>
<evidence type="ECO:0000256" key="4">
    <source>
        <dbReference type="ARBA" id="ARBA00022525"/>
    </source>
</evidence>
<evidence type="ECO:0000256" key="5">
    <source>
        <dbReference type="ARBA" id="ARBA00022530"/>
    </source>
</evidence>
<accession>A0AAW0USJ2</accession>
<evidence type="ECO:0000313" key="12">
    <source>
        <dbReference type="Proteomes" id="UP001487740"/>
    </source>
</evidence>
<dbReference type="InterPro" id="IPR018161">
    <property type="entry name" value="Wnt_CS"/>
</dbReference>
<dbReference type="SMART" id="SM00097">
    <property type="entry name" value="WNT1"/>
    <property type="match status" value="1"/>
</dbReference>
<dbReference type="Pfam" id="PF00110">
    <property type="entry name" value="wnt"/>
    <property type="match status" value="1"/>
</dbReference>
<keyword evidence="12" id="KW-1185">Reference proteome</keyword>
<dbReference type="Proteomes" id="UP001487740">
    <property type="component" value="Unassembled WGS sequence"/>
</dbReference>
<evidence type="ECO:0000256" key="2">
    <source>
        <dbReference type="ARBA" id="ARBA00005683"/>
    </source>
</evidence>
<comment type="subcellular location">
    <subcellularLocation>
        <location evidence="1 9">Secreted</location>
        <location evidence="1 9">Extracellular space</location>
        <location evidence="1 9">Extracellular matrix</location>
    </subcellularLocation>
</comment>
<keyword evidence="6 9" id="KW-0879">Wnt signaling pathway</keyword>
<protein>
    <recommendedName>
        <fullName evidence="9">Protein Wnt</fullName>
    </recommendedName>
</protein>
<evidence type="ECO:0000256" key="7">
    <source>
        <dbReference type="ARBA" id="ARBA00023157"/>
    </source>
</evidence>
<dbReference type="Gene3D" id="3.30.2460.20">
    <property type="match status" value="1"/>
</dbReference>
<organism evidence="11 12">
    <name type="scientific">Scylla paramamosain</name>
    <name type="common">Mud crab</name>
    <dbReference type="NCBI Taxonomy" id="85552"/>
    <lineage>
        <taxon>Eukaryota</taxon>
        <taxon>Metazoa</taxon>
        <taxon>Ecdysozoa</taxon>
        <taxon>Arthropoda</taxon>
        <taxon>Crustacea</taxon>
        <taxon>Multicrustacea</taxon>
        <taxon>Malacostraca</taxon>
        <taxon>Eumalacostraca</taxon>
        <taxon>Eucarida</taxon>
        <taxon>Decapoda</taxon>
        <taxon>Pleocyemata</taxon>
        <taxon>Brachyura</taxon>
        <taxon>Eubrachyura</taxon>
        <taxon>Portunoidea</taxon>
        <taxon>Portunidae</taxon>
        <taxon>Portuninae</taxon>
        <taxon>Scylla</taxon>
    </lineage>
</organism>
<sequence length="815" mass="89691">MSRLSESTKVITNSDVRTAVQCSFVVLRAGAAKCDVSQTGRRLTERMWGGFPWDPAPECPTGMLAGNVLFSGPEFLQHGDKRSGPVRSGTSASTIPGDTGSLREHHKEHNGSAARVAGGPMKQSVVCGIQLALKGCQTQMKWHRWGCPEGDFNKMHGSRTATRESSLVHAITSAGVTYAVTKNCSRGLIKGCSCSEGGSRSQRDWKWQGCSDDVHFGSQVAERFLDHLEMAQDAPALVNRHNNRLGRMAVAQALRLSCKCHGVSGSCTTKTCWRQLQAFTAVAEVVGRKYRRGVKIKDINALLEHSSQDTRGDATQHRGSLARPRHLAYLNDSPDYCQVNTTTGWSGTVGRRCSRKKGAGVTRTERRSCKTLCRACNLAVDKNVSRIAVPCRCRFQWCCKLQHYVTLPEAVPSHIQLDAATRFRGTVSAAASRPALPKGSITMLPGHLLRLPAYTALLFLVRHVSAERKQPISNDPHHQGKGAFCPFLVEVGEGHGLARVTLQDYLIFSLNPNLPVMSMEFVGDDVLYKATVDGTMVQLFKCDVHEAQCEMVNEGGSKSNDLLVPNKWNKIYVKYNNGEITVDVNMKASVMGGQVTMSKEPIKSSGVMQVTFVVPPATPSYHATLEIPCSDGVPEIQTELPILSPAPVSTTTTAPQPLAPYKKCPMYRVEMNHPSVPAPVFNNLTLALYPNHPSLHLIIANEIHYFKVEVHGSSVKLLECQVTGQRCEFKDEVKLSIEPKKWNFVTISLQDNKILVNIRVNEGEGKVLMAHMPSTNRKGLTVTAYVPEELQILDARYYSVAYVNVKCESKWRPVM</sequence>
<reference evidence="11 12" key="1">
    <citation type="submission" date="2023-03" db="EMBL/GenBank/DDBJ databases">
        <title>High-quality genome of Scylla paramamosain provides insights in environmental adaptation.</title>
        <authorList>
            <person name="Zhang L."/>
        </authorList>
    </citation>
    <scope>NUCLEOTIDE SEQUENCE [LARGE SCALE GENOMIC DNA]</scope>
    <source>
        <strain evidence="11">LZ_2023a</strain>
        <tissue evidence="11">Muscle</tissue>
    </source>
</reference>
<dbReference type="InterPro" id="IPR005817">
    <property type="entry name" value="Wnt"/>
</dbReference>
<evidence type="ECO:0000256" key="9">
    <source>
        <dbReference type="RuleBase" id="RU003500"/>
    </source>
</evidence>
<evidence type="ECO:0000313" key="11">
    <source>
        <dbReference type="EMBL" id="KAK8403093.1"/>
    </source>
</evidence>
<evidence type="ECO:0000256" key="1">
    <source>
        <dbReference type="ARBA" id="ARBA00004498"/>
    </source>
</evidence>
<evidence type="ECO:0000256" key="6">
    <source>
        <dbReference type="ARBA" id="ARBA00022687"/>
    </source>
</evidence>
<dbReference type="GO" id="GO:0060070">
    <property type="term" value="P:canonical Wnt signaling pathway"/>
    <property type="evidence" value="ECO:0007669"/>
    <property type="project" value="TreeGrafter"/>
</dbReference>
<feature type="compositionally biased region" description="Basic and acidic residues" evidence="10">
    <location>
        <begin position="101"/>
        <end position="110"/>
    </location>
</feature>
<comment type="caution">
    <text evidence="11">The sequence shown here is derived from an EMBL/GenBank/DDBJ whole genome shotgun (WGS) entry which is preliminary data.</text>
</comment>
<dbReference type="GO" id="GO:0045165">
    <property type="term" value="P:cell fate commitment"/>
    <property type="evidence" value="ECO:0007669"/>
    <property type="project" value="TreeGrafter"/>
</dbReference>
<keyword evidence="5" id="KW-0272">Extracellular matrix</keyword>
<dbReference type="GO" id="GO:0005615">
    <property type="term" value="C:extracellular space"/>
    <property type="evidence" value="ECO:0007669"/>
    <property type="project" value="TreeGrafter"/>
</dbReference>
<dbReference type="GO" id="GO:0005125">
    <property type="term" value="F:cytokine activity"/>
    <property type="evidence" value="ECO:0007669"/>
    <property type="project" value="TreeGrafter"/>
</dbReference>
<dbReference type="PANTHER" id="PTHR12027">
    <property type="entry name" value="WNT RELATED"/>
    <property type="match status" value="1"/>
</dbReference>
<dbReference type="CDD" id="cd19340">
    <property type="entry name" value="Wnt_Wnt8"/>
    <property type="match status" value="1"/>
</dbReference>
<evidence type="ECO:0000256" key="10">
    <source>
        <dbReference type="SAM" id="MobiDB-lite"/>
    </source>
</evidence>